<protein>
    <submittedName>
        <fullName evidence="4">Fungal specific transcription factor domain-containing protein</fullName>
    </submittedName>
</protein>
<evidence type="ECO:0000256" key="2">
    <source>
        <dbReference type="SAM" id="MobiDB-lite"/>
    </source>
</evidence>
<keyword evidence="1" id="KW-0539">Nucleus</keyword>
<dbReference type="GO" id="GO:0006351">
    <property type="term" value="P:DNA-templated transcription"/>
    <property type="evidence" value="ECO:0007669"/>
    <property type="project" value="InterPro"/>
</dbReference>
<dbReference type="Pfam" id="PF04082">
    <property type="entry name" value="Fungal_trans"/>
    <property type="match status" value="1"/>
</dbReference>
<dbReference type="GO" id="GO:0008270">
    <property type="term" value="F:zinc ion binding"/>
    <property type="evidence" value="ECO:0007669"/>
    <property type="project" value="InterPro"/>
</dbReference>
<evidence type="ECO:0000313" key="4">
    <source>
        <dbReference type="EMBL" id="RAR15355.1"/>
    </source>
</evidence>
<sequence length="820" mass="90960">MDDKQHHLPDPSAPWSRQDDKVAIPRLQNINYHLPTTTRPQRLRTDVVSKAVSAKFATGTIGPELTPSLVHPVSQAKALRKNQTLTDLLLQVSGQLDEESKKRVDDALASFEDDTPPTLALLRPPTSQSKRQRQASPSHQEEDDDDASVTSADGGEAHVSASVGSNEDLDFVQEDLLQGEEADDAGYMGRNSQVQWLRALEGKVEQPEGEPHNMPYGPPGTSADAFNQRAEALHERQLKLARSQSHQEPSTGYYFYLDATNIDVDIGDPHVIPSAGTAETLFDYYKEAVHSPFKLIDHQFESQMKQYFGRVYIGDTVNVDSKWKAIMNLVFAIGARYSHLIGADWQADDRDHLVYMWRAVHLLQLPSMKTLVSHPDQLLIQATGLLSFYYLIIGHVSRAWYIIGIAIRHAQAAGLHLRHEDPSMPSLRKKTLAQIWWALNSIECAITTITGRPRAIYSQDCTVPPPGTVGTEMQRVSRENTTPNVSAALSGVSRASASSTGETSASRNVDTFDVAHVALDIIMDKILSGLYSARKSVKSWSSAQKKIIALSDELEIWASKSLPQGLSAAAVRTTHHNIDREQFLLHLYYYNAKICVTRPCLCRLDVRIKGQSEESARFNQETAKACLGAAMDMAAILPDVPNPAWYYRNGPWWLAVHMRWLDAMRSVDAVSQSAYSIVTKVLNKQSQQNAAHNAMPRPTITNAPEQRSYGTLESIPGHQQSNRIYGEPSTPQNMDSTRFGSDVFNSGPYFSQPDAGNFYPGDVSGSGYSNDPNAGAFEFGQPQMGLFYGNPYSATLDQWNWDNTAFDDSGRDFDGEPPQQ</sequence>
<reference evidence="5" key="1">
    <citation type="submission" date="2018-05" db="EMBL/GenBank/DDBJ databases">
        <title>Draft genome sequence of Stemphylium lycopersici strain CIDEFI 213.</title>
        <authorList>
            <person name="Medina R."/>
            <person name="Franco M.E.E."/>
            <person name="Lucentini C.G."/>
            <person name="Saparrat M.C.N."/>
            <person name="Balatti P.A."/>
        </authorList>
    </citation>
    <scope>NUCLEOTIDE SEQUENCE [LARGE SCALE GENOMIC DNA]</scope>
    <source>
        <strain evidence="5">CIDEFI 213</strain>
    </source>
</reference>
<gene>
    <name evidence="4" type="ORF">DDE83_001184</name>
</gene>
<keyword evidence="5" id="KW-1185">Reference proteome</keyword>
<dbReference type="EMBL" id="QGDH01000012">
    <property type="protein sequence ID" value="RAR15355.1"/>
    <property type="molecule type" value="Genomic_DNA"/>
</dbReference>
<evidence type="ECO:0000259" key="3">
    <source>
        <dbReference type="SMART" id="SM00906"/>
    </source>
</evidence>
<feature type="domain" description="Xylanolytic transcriptional activator regulatory" evidence="3">
    <location>
        <begin position="399"/>
        <end position="472"/>
    </location>
</feature>
<comment type="caution">
    <text evidence="4">The sequence shown here is derived from an EMBL/GenBank/DDBJ whole genome shotgun (WGS) entry which is preliminary data.</text>
</comment>
<feature type="region of interest" description="Disordered" evidence="2">
    <location>
        <begin position="110"/>
        <end position="167"/>
    </location>
</feature>
<dbReference type="CDD" id="cd12148">
    <property type="entry name" value="fungal_TF_MHR"/>
    <property type="match status" value="1"/>
</dbReference>
<organism evidence="4 5">
    <name type="scientific">Stemphylium lycopersici</name>
    <name type="common">Tomato gray leaf spot disease fungus</name>
    <name type="synonym">Thyrospora lycopersici</name>
    <dbReference type="NCBI Taxonomy" id="183478"/>
    <lineage>
        <taxon>Eukaryota</taxon>
        <taxon>Fungi</taxon>
        <taxon>Dikarya</taxon>
        <taxon>Ascomycota</taxon>
        <taxon>Pezizomycotina</taxon>
        <taxon>Dothideomycetes</taxon>
        <taxon>Pleosporomycetidae</taxon>
        <taxon>Pleosporales</taxon>
        <taxon>Pleosporineae</taxon>
        <taxon>Pleosporaceae</taxon>
        <taxon>Stemphylium</taxon>
    </lineage>
</organism>
<evidence type="ECO:0000256" key="1">
    <source>
        <dbReference type="ARBA" id="ARBA00023242"/>
    </source>
</evidence>
<dbReference type="InterPro" id="IPR053230">
    <property type="entry name" value="Trans_reg_galc"/>
</dbReference>
<dbReference type="PANTHER" id="PTHR47654">
    <property type="entry name" value="ZN(II)2CYS6 TRANSCRIPTION FACTOR (EUROFUNG)-RELATED"/>
    <property type="match status" value="1"/>
</dbReference>
<evidence type="ECO:0000313" key="5">
    <source>
        <dbReference type="Proteomes" id="UP000249619"/>
    </source>
</evidence>
<accession>A0A364NDH1</accession>
<dbReference type="SMART" id="SM00906">
    <property type="entry name" value="Fungal_trans"/>
    <property type="match status" value="1"/>
</dbReference>
<dbReference type="PANTHER" id="PTHR47654:SF5">
    <property type="entry name" value="TRANSCRIPTION FACTOR DOMAIN-CONTAINING PROTEIN"/>
    <property type="match status" value="1"/>
</dbReference>
<feature type="compositionally biased region" description="Low complexity" evidence="2">
    <location>
        <begin position="116"/>
        <end position="126"/>
    </location>
</feature>
<dbReference type="AlphaFoldDB" id="A0A364NDH1"/>
<feature type="region of interest" description="Disordered" evidence="2">
    <location>
        <begin position="1"/>
        <end position="20"/>
    </location>
</feature>
<name>A0A364NDH1_STELY</name>
<dbReference type="Proteomes" id="UP000249619">
    <property type="component" value="Unassembled WGS sequence"/>
</dbReference>
<dbReference type="InterPro" id="IPR007219">
    <property type="entry name" value="XnlR_reg_dom"/>
</dbReference>
<dbReference type="GO" id="GO:0003677">
    <property type="term" value="F:DNA binding"/>
    <property type="evidence" value="ECO:0007669"/>
    <property type="project" value="InterPro"/>
</dbReference>
<proteinExistence type="predicted"/>